<evidence type="ECO:0000256" key="6">
    <source>
        <dbReference type="ARBA" id="ARBA00023069"/>
    </source>
</evidence>
<accession>H2S295</accession>
<keyword evidence="5" id="KW-0175">Coiled coil</keyword>
<feature type="region of interest" description="Disordered" evidence="10">
    <location>
        <begin position="238"/>
        <end position="261"/>
    </location>
</feature>
<dbReference type="Pfam" id="PF14772">
    <property type="entry name" value="NYD-SP28"/>
    <property type="match status" value="1"/>
</dbReference>
<evidence type="ECO:0000259" key="12">
    <source>
        <dbReference type="Pfam" id="PF14775"/>
    </source>
</evidence>
<keyword evidence="7" id="KW-0966">Cell projection</keyword>
<dbReference type="InterPro" id="IPR039505">
    <property type="entry name" value="DRC1/2_N"/>
</dbReference>
<dbReference type="GO" id="GO:0060285">
    <property type="term" value="P:cilium-dependent cell motility"/>
    <property type="evidence" value="ECO:0007669"/>
    <property type="project" value="TreeGrafter"/>
</dbReference>
<comment type="similarity">
    <text evidence="2">Belongs to the DRC1 family.</text>
</comment>
<comment type="function">
    <text evidence="9">Component of the nexin-dynein regulatory complex (N-DRC) a key regulator of ciliary/flagellar motility which maintains the alignment and integrity of the distal axoneme and regulates microtubule sliding in motile axonemes. Plays a critical role in the assembly of N-DRC and also stabilizes the assembly of multiple inner dynein arms and radial spokes. Coassembles with CCDC65/DRC2 to form a central scaffold needed for assembly of the N-DRC and its attachment to the outer doublet microtubules.</text>
</comment>
<reference evidence="13" key="3">
    <citation type="submission" date="2025-09" db="UniProtKB">
        <authorList>
            <consortium name="Ensembl"/>
        </authorList>
    </citation>
    <scope>IDENTIFICATION</scope>
</reference>
<feature type="compositionally biased region" description="Basic and acidic residues" evidence="10">
    <location>
        <begin position="45"/>
        <end position="55"/>
    </location>
</feature>
<dbReference type="Ensembl" id="ENSTRUT00000006558.3">
    <property type="protein sequence ID" value="ENSTRUP00000006516.3"/>
    <property type="gene ID" value="ENSTRUG00000002802.3"/>
</dbReference>
<dbReference type="GeneTree" id="ENSGT00940000153804"/>
<evidence type="ECO:0000256" key="2">
    <source>
        <dbReference type="ARBA" id="ARBA00009688"/>
    </source>
</evidence>
<dbReference type="GO" id="GO:0005858">
    <property type="term" value="C:axonemal dynein complex"/>
    <property type="evidence" value="ECO:0007669"/>
    <property type="project" value="InterPro"/>
</dbReference>
<sequence>MNRKSFHMVTKYATRINGQRSFESKQHSISQPSKALLNCSNLQRRQEKETGSSDKVRHRQQKGSSLVTDTQAAADAKEVQRRKELMDTQRKRLEQLENEAQSSQAKFEEISSSWSVPTENLTPQDLQAILASQKELCDEFLNDKKKLIKQLQKDLKVTDDHFVKDLRKQREDLDLMIERIQGQMTTLVNAYREELAQISVRRRMDPCPRVCIVLLISHCVIGYLPSADGAEEAFIPVQQRGQRDEEEQQHEVSPKSPAAPVSPVSFCPLTLLHSPRRSADMEAQKAAKVRSALEEELKQVFERASALDALIRKELGLAKEKPPVVRSAASQREKQGTKVHGLAPGASDGPTSEAEDEGQAALNKEIWLEAVSQLCDEAVRSPGTSPILAERKVVTSKCGYFIFGEVITRFFDLREKSAHLQPSSSHKDPTEDPGFWGTIGKAVPKEKLGFWDAAVKELTQYHATLTDIGVLLTETRSLERQNAELRTLLHESLTSQVGNKMG</sequence>
<dbReference type="PANTHER" id="PTHR21625:SF1">
    <property type="entry name" value="DYNEIN REGULATORY COMPLEX PROTEIN 1"/>
    <property type="match status" value="1"/>
</dbReference>
<reference evidence="13 14" key="1">
    <citation type="journal article" date="2011" name="Genome Biol. Evol.">
        <title>Integration of the genetic map and genome assembly of fugu facilitates insights into distinct features of genome evolution in teleosts and mammals.</title>
        <authorList>
            <person name="Kai W."/>
            <person name="Kikuchi K."/>
            <person name="Tohari S."/>
            <person name="Chew A.K."/>
            <person name="Tay A."/>
            <person name="Fujiwara A."/>
            <person name="Hosoya S."/>
            <person name="Suetake H."/>
            <person name="Naruse K."/>
            <person name="Brenner S."/>
            <person name="Suzuki Y."/>
            <person name="Venkatesh B."/>
        </authorList>
    </citation>
    <scope>NUCLEOTIDE SEQUENCE [LARGE SCALE GENOMIC DNA]</scope>
</reference>
<evidence type="ECO:0000313" key="13">
    <source>
        <dbReference type="Ensembl" id="ENSTRUP00000006516.3"/>
    </source>
</evidence>
<dbReference type="PANTHER" id="PTHR21625">
    <property type="entry name" value="NYD-SP28 PROTEIN"/>
    <property type="match status" value="1"/>
</dbReference>
<dbReference type="GO" id="GO:0003352">
    <property type="term" value="P:regulation of cilium movement"/>
    <property type="evidence" value="ECO:0007669"/>
    <property type="project" value="TreeGrafter"/>
</dbReference>
<dbReference type="GO" id="GO:0070286">
    <property type="term" value="P:axonemal dynein complex assembly"/>
    <property type="evidence" value="ECO:0007669"/>
    <property type="project" value="InterPro"/>
</dbReference>
<evidence type="ECO:0000313" key="14">
    <source>
        <dbReference type="Proteomes" id="UP000005226"/>
    </source>
</evidence>
<dbReference type="InterPro" id="IPR029440">
    <property type="entry name" value="DRC1_C"/>
</dbReference>
<dbReference type="InterPro" id="IPR039750">
    <property type="entry name" value="DRC1/DRC2"/>
</dbReference>
<gene>
    <name evidence="13" type="primary">drc1</name>
</gene>
<proteinExistence type="inferred from homology"/>
<feature type="region of interest" description="Disordered" evidence="10">
    <location>
        <begin position="322"/>
        <end position="359"/>
    </location>
</feature>
<evidence type="ECO:0000256" key="5">
    <source>
        <dbReference type="ARBA" id="ARBA00023054"/>
    </source>
</evidence>
<name>H2S295_TAKRU</name>
<evidence type="ECO:0000256" key="7">
    <source>
        <dbReference type="ARBA" id="ARBA00023273"/>
    </source>
</evidence>
<dbReference type="Pfam" id="PF14775">
    <property type="entry name" value="NYD-SP28_assoc"/>
    <property type="match status" value="1"/>
</dbReference>
<reference evidence="13" key="2">
    <citation type="submission" date="2025-08" db="UniProtKB">
        <authorList>
            <consortium name="Ensembl"/>
        </authorList>
    </citation>
    <scope>IDENTIFICATION</scope>
</reference>
<evidence type="ECO:0000256" key="1">
    <source>
        <dbReference type="ARBA" id="ARBA00004611"/>
    </source>
</evidence>
<comment type="subcellular location">
    <subcellularLocation>
        <location evidence="1">Cytoplasm</location>
        <location evidence="1">Cytoskeleton</location>
        <location evidence="1">Flagellum axoneme</location>
    </subcellularLocation>
</comment>
<evidence type="ECO:0000259" key="11">
    <source>
        <dbReference type="Pfam" id="PF14772"/>
    </source>
</evidence>
<evidence type="ECO:0000256" key="9">
    <source>
        <dbReference type="ARBA" id="ARBA00046115"/>
    </source>
</evidence>
<evidence type="ECO:0000256" key="8">
    <source>
        <dbReference type="ARBA" id="ARBA00031554"/>
    </source>
</evidence>
<dbReference type="AlphaFoldDB" id="H2S295"/>
<evidence type="ECO:0000256" key="4">
    <source>
        <dbReference type="ARBA" id="ARBA00022846"/>
    </source>
</evidence>
<organism evidence="13 14">
    <name type="scientific">Takifugu rubripes</name>
    <name type="common">Japanese pufferfish</name>
    <name type="synonym">Fugu rubripes</name>
    <dbReference type="NCBI Taxonomy" id="31033"/>
    <lineage>
        <taxon>Eukaryota</taxon>
        <taxon>Metazoa</taxon>
        <taxon>Chordata</taxon>
        <taxon>Craniata</taxon>
        <taxon>Vertebrata</taxon>
        <taxon>Euteleostomi</taxon>
        <taxon>Actinopterygii</taxon>
        <taxon>Neopterygii</taxon>
        <taxon>Teleostei</taxon>
        <taxon>Neoteleostei</taxon>
        <taxon>Acanthomorphata</taxon>
        <taxon>Eupercaria</taxon>
        <taxon>Tetraodontiformes</taxon>
        <taxon>Tetradontoidea</taxon>
        <taxon>Tetraodontidae</taxon>
        <taxon>Takifugu</taxon>
    </lineage>
</organism>
<feature type="region of interest" description="Disordered" evidence="10">
    <location>
        <begin position="45"/>
        <end position="80"/>
    </location>
</feature>
<feature type="compositionally biased region" description="Polar residues" evidence="10">
    <location>
        <begin position="62"/>
        <end position="71"/>
    </location>
</feature>
<evidence type="ECO:0000256" key="3">
    <source>
        <dbReference type="ARBA" id="ARBA00013815"/>
    </source>
</evidence>
<feature type="domain" description="Dynein regulatory complex protein 1 C-terminal" evidence="12">
    <location>
        <begin position="435"/>
        <end position="493"/>
    </location>
</feature>
<feature type="domain" description="Dynein regulatory complex protein 1/2 N-terminal" evidence="11">
    <location>
        <begin position="73"/>
        <end position="173"/>
    </location>
</feature>
<protein>
    <recommendedName>
        <fullName evidence="3">Dynein regulatory complex protein 1</fullName>
    </recommendedName>
    <alternativeName>
        <fullName evidence="8">Coiled-coil domain-containing protein 164</fullName>
    </alternativeName>
</protein>
<keyword evidence="4" id="KW-0282">Flagellum</keyword>
<keyword evidence="14" id="KW-1185">Reference proteome</keyword>
<dbReference type="Proteomes" id="UP000005226">
    <property type="component" value="Chromosome 16"/>
</dbReference>
<evidence type="ECO:0000256" key="10">
    <source>
        <dbReference type="SAM" id="MobiDB-lite"/>
    </source>
</evidence>
<keyword evidence="6" id="KW-0969">Cilium</keyword>